<feature type="non-terminal residue" evidence="1">
    <location>
        <position position="198"/>
    </location>
</feature>
<dbReference type="OMA" id="YVESQHI"/>
<reference evidence="1 2" key="1">
    <citation type="journal article" date="2012" name="Science">
        <title>The Paleozoic origin of enzymatic lignin decomposition reconstructed from 31 fungal genomes.</title>
        <authorList>
            <person name="Floudas D."/>
            <person name="Binder M."/>
            <person name="Riley R."/>
            <person name="Barry K."/>
            <person name="Blanchette R.A."/>
            <person name="Henrissat B."/>
            <person name="Martinez A.T."/>
            <person name="Otillar R."/>
            <person name="Spatafora J.W."/>
            <person name="Yadav J.S."/>
            <person name="Aerts A."/>
            <person name="Benoit I."/>
            <person name="Boyd A."/>
            <person name="Carlson A."/>
            <person name="Copeland A."/>
            <person name="Coutinho P.M."/>
            <person name="de Vries R.P."/>
            <person name="Ferreira P."/>
            <person name="Findley K."/>
            <person name="Foster B."/>
            <person name="Gaskell J."/>
            <person name="Glotzer D."/>
            <person name="Gorecki P."/>
            <person name="Heitman J."/>
            <person name="Hesse C."/>
            <person name="Hori C."/>
            <person name="Igarashi K."/>
            <person name="Jurgens J.A."/>
            <person name="Kallen N."/>
            <person name="Kersten P."/>
            <person name="Kohler A."/>
            <person name="Kuees U."/>
            <person name="Kumar T.K.A."/>
            <person name="Kuo A."/>
            <person name="LaButti K."/>
            <person name="Larrondo L.F."/>
            <person name="Lindquist E."/>
            <person name="Ling A."/>
            <person name="Lombard V."/>
            <person name="Lucas S."/>
            <person name="Lundell T."/>
            <person name="Martin R."/>
            <person name="McLaughlin D.J."/>
            <person name="Morgenstern I."/>
            <person name="Morin E."/>
            <person name="Murat C."/>
            <person name="Nagy L.G."/>
            <person name="Nolan M."/>
            <person name="Ohm R.A."/>
            <person name="Patyshakuliyeva A."/>
            <person name="Rokas A."/>
            <person name="Ruiz-Duenas F.J."/>
            <person name="Sabat G."/>
            <person name="Salamov A."/>
            <person name="Samejima M."/>
            <person name="Schmutz J."/>
            <person name="Slot J.C."/>
            <person name="St John F."/>
            <person name="Stenlid J."/>
            <person name="Sun H."/>
            <person name="Sun S."/>
            <person name="Syed K."/>
            <person name="Tsang A."/>
            <person name="Wiebenga A."/>
            <person name="Young D."/>
            <person name="Pisabarro A."/>
            <person name="Eastwood D.C."/>
            <person name="Martin F."/>
            <person name="Cullen D."/>
            <person name="Grigoriev I.V."/>
            <person name="Hibbett D.S."/>
        </authorList>
    </citation>
    <scope>NUCLEOTIDE SEQUENCE [LARGE SCALE GENOMIC DNA]</scope>
    <source>
        <strain evidence="1 2">ATCC 11539</strain>
    </source>
</reference>
<protein>
    <submittedName>
        <fullName evidence="1">Uncharacterized protein</fullName>
    </submittedName>
</protein>
<organism evidence="1 2">
    <name type="scientific">Gloeophyllum trabeum (strain ATCC 11539 / FP-39264 / Madison 617)</name>
    <name type="common">Brown rot fungus</name>
    <dbReference type="NCBI Taxonomy" id="670483"/>
    <lineage>
        <taxon>Eukaryota</taxon>
        <taxon>Fungi</taxon>
        <taxon>Dikarya</taxon>
        <taxon>Basidiomycota</taxon>
        <taxon>Agaricomycotina</taxon>
        <taxon>Agaricomycetes</taxon>
        <taxon>Gloeophyllales</taxon>
        <taxon>Gloeophyllaceae</taxon>
        <taxon>Gloeophyllum</taxon>
    </lineage>
</organism>
<evidence type="ECO:0000313" key="2">
    <source>
        <dbReference type="Proteomes" id="UP000030669"/>
    </source>
</evidence>
<dbReference type="OrthoDB" id="10262413at2759"/>
<dbReference type="STRING" id="670483.S7Q3C9"/>
<dbReference type="AlphaFoldDB" id="S7Q3C9"/>
<proteinExistence type="predicted"/>
<dbReference type="KEGG" id="gtr:GLOTRDRAFT_29014"/>
<sequence>RLLAYPERQSLNITARLRSVEKANLLKNFDGMTVIGPYSDLDKLEAAASTANVCSRYRKTYCISKIECRLIMGRVGSKQRHAETRKQPILIHTVRGTLFLQQVLPLTPIIAIILDNAQGKVASDDPGTPRRNVDMAIVSQQGRIRVHIVVPPAIFGRVTGPLSENGTCISRSIHIPALIQVAWHRKASGLLGEGKNRW</sequence>
<evidence type="ECO:0000313" key="1">
    <source>
        <dbReference type="EMBL" id="EPQ54052.1"/>
    </source>
</evidence>
<keyword evidence="2" id="KW-1185">Reference proteome</keyword>
<dbReference type="RefSeq" id="XP_007867183.1">
    <property type="nucleotide sequence ID" value="XM_007868992.1"/>
</dbReference>
<dbReference type="HOGENOM" id="CLU_1381026_0_0_1"/>
<feature type="non-terminal residue" evidence="1">
    <location>
        <position position="1"/>
    </location>
</feature>
<dbReference type="EMBL" id="KB469304">
    <property type="protein sequence ID" value="EPQ54052.1"/>
    <property type="molecule type" value="Genomic_DNA"/>
</dbReference>
<dbReference type="Proteomes" id="UP000030669">
    <property type="component" value="Unassembled WGS sequence"/>
</dbReference>
<gene>
    <name evidence="1" type="ORF">GLOTRDRAFT_29014</name>
</gene>
<accession>S7Q3C9</accession>
<dbReference type="GeneID" id="19305273"/>
<name>S7Q3C9_GLOTA</name>